<keyword evidence="2 5" id="KW-0812">Transmembrane</keyword>
<keyword evidence="5" id="KW-1003">Cell membrane</keyword>
<evidence type="ECO:0000313" key="8">
    <source>
        <dbReference type="Proteomes" id="UP000190042"/>
    </source>
</evidence>
<dbReference type="GO" id="GO:0140359">
    <property type="term" value="F:ABC-type transporter activity"/>
    <property type="evidence" value="ECO:0007669"/>
    <property type="project" value="InterPro"/>
</dbReference>
<dbReference type="Proteomes" id="UP000190042">
    <property type="component" value="Unassembled WGS sequence"/>
</dbReference>
<organism evidence="7 8">
    <name type="scientific">Sporosarcina newyorkensis</name>
    <dbReference type="NCBI Taxonomy" id="759851"/>
    <lineage>
        <taxon>Bacteria</taxon>
        <taxon>Bacillati</taxon>
        <taxon>Bacillota</taxon>
        <taxon>Bacilli</taxon>
        <taxon>Bacillales</taxon>
        <taxon>Caryophanaceae</taxon>
        <taxon>Sporosarcina</taxon>
    </lineage>
</organism>
<evidence type="ECO:0000256" key="4">
    <source>
        <dbReference type="ARBA" id="ARBA00023136"/>
    </source>
</evidence>
<comment type="similarity">
    <text evidence="5">Belongs to the ABC-2 integral membrane protein family.</text>
</comment>
<gene>
    <name evidence="7" type="ORF">SAMN04244570_3641</name>
</gene>
<dbReference type="EMBL" id="FUYJ01000009">
    <property type="protein sequence ID" value="SKB05401.1"/>
    <property type="molecule type" value="Genomic_DNA"/>
</dbReference>
<feature type="domain" description="ABC transmembrane type-2" evidence="6">
    <location>
        <begin position="17"/>
        <end position="282"/>
    </location>
</feature>
<evidence type="ECO:0000259" key="6">
    <source>
        <dbReference type="PROSITE" id="PS51012"/>
    </source>
</evidence>
<feature type="transmembrane region" description="Helical" evidence="5">
    <location>
        <begin position="257"/>
        <end position="278"/>
    </location>
</feature>
<comment type="subcellular location">
    <subcellularLocation>
        <location evidence="5">Cell membrane</location>
        <topology evidence="5">Multi-pass membrane protein</topology>
    </subcellularLocation>
    <subcellularLocation>
        <location evidence="1">Membrane</location>
        <topology evidence="1">Multi-pass membrane protein</topology>
    </subcellularLocation>
</comment>
<keyword evidence="8" id="KW-1185">Reference proteome</keyword>
<dbReference type="InterPro" id="IPR047817">
    <property type="entry name" value="ABC2_TM_bact-type"/>
</dbReference>
<feature type="transmembrane region" description="Helical" evidence="5">
    <location>
        <begin position="58"/>
        <end position="80"/>
    </location>
</feature>
<evidence type="ECO:0000256" key="1">
    <source>
        <dbReference type="ARBA" id="ARBA00004141"/>
    </source>
</evidence>
<dbReference type="RefSeq" id="WP_078818584.1">
    <property type="nucleotide sequence ID" value="NZ_FUYJ01000009.1"/>
</dbReference>
<keyword evidence="4 5" id="KW-0472">Membrane</keyword>
<evidence type="ECO:0000256" key="5">
    <source>
        <dbReference type="RuleBase" id="RU361157"/>
    </source>
</evidence>
<feature type="transmembrane region" description="Helical" evidence="5">
    <location>
        <begin position="144"/>
        <end position="165"/>
    </location>
</feature>
<dbReference type="InterPro" id="IPR013525">
    <property type="entry name" value="ABC2_TM"/>
</dbReference>
<dbReference type="PANTHER" id="PTHR43229:SF2">
    <property type="entry name" value="NODULATION PROTEIN J"/>
    <property type="match status" value="1"/>
</dbReference>
<dbReference type="GO" id="GO:0043190">
    <property type="term" value="C:ATP-binding cassette (ABC) transporter complex"/>
    <property type="evidence" value="ECO:0007669"/>
    <property type="project" value="InterPro"/>
</dbReference>
<sequence length="284" mass="31233">MLAFARRNLLVYFRDKAALFFSLLAVFILIALYVFFLGDLMAEGLPDFPAKSWLLTSWILAGILAVTSVTTTLGAFGVMVEDRSTHTYLDFYASPIKRSSLFAGYVMSSIFIGFLMCLVVLFTANVVLFFSGGELLAFTQLLKIIGVSLLSVLASGSMILLLVSFFTTSNAFAAASTVIGTLLGFLAGIYIPIGNLPAYLQTIIKFFPTSHSAALFRQLLMDRPIQEAFSNAPIAVIEDFQLNMGVFFEINGSSSSLLFSVLYLLGTAFVFSFLFLTVMRWKRT</sequence>
<feature type="transmembrane region" description="Helical" evidence="5">
    <location>
        <begin position="17"/>
        <end position="38"/>
    </location>
</feature>
<reference evidence="8" key="1">
    <citation type="submission" date="2017-02" db="EMBL/GenBank/DDBJ databases">
        <authorList>
            <person name="Varghese N."/>
            <person name="Submissions S."/>
        </authorList>
    </citation>
    <scope>NUCLEOTIDE SEQUENCE [LARGE SCALE GENOMIC DNA]</scope>
    <source>
        <strain evidence="8">DSM 23966</strain>
    </source>
</reference>
<keyword evidence="3 5" id="KW-1133">Transmembrane helix</keyword>
<dbReference type="InterPro" id="IPR000412">
    <property type="entry name" value="ABC_2_transport"/>
</dbReference>
<dbReference type="PANTHER" id="PTHR43229">
    <property type="entry name" value="NODULATION PROTEIN J"/>
    <property type="match status" value="1"/>
</dbReference>
<feature type="transmembrane region" description="Helical" evidence="5">
    <location>
        <begin position="101"/>
        <end position="124"/>
    </location>
</feature>
<accession>A0A1T4YVS0</accession>
<dbReference type="Pfam" id="PF01061">
    <property type="entry name" value="ABC2_membrane"/>
    <property type="match status" value="1"/>
</dbReference>
<dbReference type="PROSITE" id="PS51012">
    <property type="entry name" value="ABC_TM2"/>
    <property type="match status" value="1"/>
</dbReference>
<evidence type="ECO:0000313" key="7">
    <source>
        <dbReference type="EMBL" id="SKB05401.1"/>
    </source>
</evidence>
<evidence type="ECO:0000256" key="3">
    <source>
        <dbReference type="ARBA" id="ARBA00022989"/>
    </source>
</evidence>
<proteinExistence type="inferred from homology"/>
<keyword evidence="5" id="KW-0813">Transport</keyword>
<dbReference type="PIRSF" id="PIRSF006648">
    <property type="entry name" value="DrrB"/>
    <property type="match status" value="1"/>
</dbReference>
<evidence type="ECO:0000256" key="2">
    <source>
        <dbReference type="ARBA" id="ARBA00022692"/>
    </source>
</evidence>
<dbReference type="InterPro" id="IPR051784">
    <property type="entry name" value="Nod_factor_ABC_transporter"/>
</dbReference>
<name>A0A1T4YVS0_9BACL</name>
<dbReference type="AlphaFoldDB" id="A0A1T4YVS0"/>
<protein>
    <recommendedName>
        <fullName evidence="5">Transport permease protein</fullName>
    </recommendedName>
</protein>
<feature type="transmembrane region" description="Helical" evidence="5">
    <location>
        <begin position="172"/>
        <end position="193"/>
    </location>
</feature>